<feature type="region of interest" description="Disordered" evidence="1">
    <location>
        <begin position="920"/>
        <end position="953"/>
    </location>
</feature>
<feature type="compositionally biased region" description="Low complexity" evidence="1">
    <location>
        <begin position="1128"/>
        <end position="1188"/>
    </location>
</feature>
<feature type="region of interest" description="Disordered" evidence="1">
    <location>
        <begin position="790"/>
        <end position="861"/>
    </location>
</feature>
<feature type="region of interest" description="Disordered" evidence="1">
    <location>
        <begin position="659"/>
        <end position="678"/>
    </location>
</feature>
<evidence type="ECO:0000256" key="1">
    <source>
        <dbReference type="SAM" id="MobiDB-lite"/>
    </source>
</evidence>
<proteinExistence type="predicted"/>
<feature type="compositionally biased region" description="Polar residues" evidence="1">
    <location>
        <begin position="1400"/>
        <end position="1420"/>
    </location>
</feature>
<organism evidence="2 3">
    <name type="scientific">Chlamydomonas eustigma</name>
    <dbReference type="NCBI Taxonomy" id="1157962"/>
    <lineage>
        <taxon>Eukaryota</taxon>
        <taxon>Viridiplantae</taxon>
        <taxon>Chlorophyta</taxon>
        <taxon>core chlorophytes</taxon>
        <taxon>Chlorophyceae</taxon>
        <taxon>CS clade</taxon>
        <taxon>Chlamydomonadales</taxon>
        <taxon>Chlamydomonadaceae</taxon>
        <taxon>Chlamydomonas</taxon>
    </lineage>
</organism>
<feature type="region of interest" description="Disordered" evidence="1">
    <location>
        <begin position="127"/>
        <end position="173"/>
    </location>
</feature>
<feature type="region of interest" description="Disordered" evidence="1">
    <location>
        <begin position="337"/>
        <end position="366"/>
    </location>
</feature>
<feature type="compositionally biased region" description="Basic and acidic residues" evidence="1">
    <location>
        <begin position="1049"/>
        <end position="1069"/>
    </location>
</feature>
<feature type="compositionally biased region" description="Polar residues" evidence="1">
    <location>
        <begin position="1697"/>
        <end position="1716"/>
    </location>
</feature>
<feature type="region of interest" description="Disordered" evidence="1">
    <location>
        <begin position="1039"/>
        <end position="1071"/>
    </location>
</feature>
<accession>A0A250XDG7</accession>
<feature type="region of interest" description="Disordered" evidence="1">
    <location>
        <begin position="1386"/>
        <end position="1422"/>
    </location>
</feature>
<feature type="compositionally biased region" description="Low complexity" evidence="1">
    <location>
        <begin position="661"/>
        <end position="678"/>
    </location>
</feature>
<dbReference type="Proteomes" id="UP000232323">
    <property type="component" value="Unassembled WGS sequence"/>
</dbReference>
<name>A0A250XDG7_9CHLO</name>
<feature type="compositionally biased region" description="Low complexity" evidence="1">
    <location>
        <begin position="148"/>
        <end position="161"/>
    </location>
</feature>
<evidence type="ECO:0000313" key="3">
    <source>
        <dbReference type="Proteomes" id="UP000232323"/>
    </source>
</evidence>
<protein>
    <submittedName>
        <fullName evidence="2">Uncharacterized protein</fullName>
    </submittedName>
</protein>
<feature type="compositionally biased region" description="Basic and acidic residues" evidence="1">
    <location>
        <begin position="807"/>
        <end position="840"/>
    </location>
</feature>
<keyword evidence="3" id="KW-1185">Reference proteome</keyword>
<feature type="region of interest" description="Disordered" evidence="1">
    <location>
        <begin position="1334"/>
        <end position="1358"/>
    </location>
</feature>
<feature type="compositionally biased region" description="Pro residues" evidence="1">
    <location>
        <begin position="1189"/>
        <end position="1227"/>
    </location>
</feature>
<evidence type="ECO:0000313" key="2">
    <source>
        <dbReference type="EMBL" id="GAX81101.1"/>
    </source>
</evidence>
<feature type="compositionally biased region" description="Basic and acidic residues" evidence="1">
    <location>
        <begin position="1625"/>
        <end position="1635"/>
    </location>
</feature>
<dbReference type="EMBL" id="BEGY01000060">
    <property type="protein sequence ID" value="GAX81101.1"/>
    <property type="molecule type" value="Genomic_DNA"/>
</dbReference>
<feature type="region of interest" description="Disordered" evidence="1">
    <location>
        <begin position="1694"/>
        <end position="1725"/>
    </location>
</feature>
<feature type="compositionally biased region" description="Basic and acidic residues" evidence="1">
    <location>
        <begin position="927"/>
        <end position="940"/>
    </location>
</feature>
<feature type="region of interest" description="Disordered" evidence="1">
    <location>
        <begin position="1125"/>
        <end position="1232"/>
    </location>
</feature>
<feature type="region of interest" description="Disordered" evidence="1">
    <location>
        <begin position="1625"/>
        <end position="1665"/>
    </location>
</feature>
<gene>
    <name evidence="2" type="ORF">CEUSTIGMA_g8535.t1</name>
</gene>
<feature type="compositionally biased region" description="Basic and acidic residues" evidence="1">
    <location>
        <begin position="164"/>
        <end position="173"/>
    </location>
</feature>
<comment type="caution">
    <text evidence="2">The sequence shown here is derived from an EMBL/GenBank/DDBJ whole genome shotgun (WGS) entry which is preliminary data.</text>
</comment>
<dbReference type="STRING" id="1157962.A0A250XDG7"/>
<reference evidence="2 3" key="1">
    <citation type="submission" date="2017-08" db="EMBL/GenBank/DDBJ databases">
        <title>Acidophilic green algal genome provides insights into adaptation to an acidic environment.</title>
        <authorList>
            <person name="Hirooka S."/>
            <person name="Hirose Y."/>
            <person name="Kanesaki Y."/>
            <person name="Higuchi S."/>
            <person name="Fujiwara T."/>
            <person name="Onuma R."/>
            <person name="Era A."/>
            <person name="Ohbayashi R."/>
            <person name="Uzuka A."/>
            <person name="Nozaki H."/>
            <person name="Yoshikawa H."/>
            <person name="Miyagishima S.Y."/>
        </authorList>
    </citation>
    <scope>NUCLEOTIDE SEQUENCE [LARGE SCALE GENOMIC DNA]</scope>
    <source>
        <strain evidence="2 3">NIES-2499</strain>
    </source>
</reference>
<sequence>MWGCGELKARSGREDSFKMWGCGELKARSGGEDRFKMWGCEAMEVRYLVSIFLNGGQLPSQHFAKWRYLAKVTGVDSQSGNIIVRFPVDQTEGRLLLLCTHMHWPAEDVSSATSKTRLSPPRTWREVNALPPSIMPPRGPTTSLAGQAADASLSESSDLSLRPAKGDHSYKDGKCKQRVRQEIEGPDGAKNNGRSAGGAKILKTQLAVSPGGLEPSAGCTGSSSREKASNIQAVVPGKGAVVPGKGAKNARTGSSMKRKLKVKKTVKPDSAVISQGKLTAIAIDCQSTDSEDDVPLMMMRERRLSHVNAATSDEHQRSAAKALLTLGGAGRLDSENYLSIDSGPAKKKQRVQQPAAGRGSSNHHSANCLSWARTSAAAAAAASRQTEESESNLSMGIEGIFQGPTAASASFLLQQPTDSDHLLIENHMLVDSGTSSPHAKLLIPRGVDVSRGCEVGQDIDIVSPIAGSAIECYAELEKGATDAVGVVTETTAENAIPALPAATAALFASLAGAASPLPASFGVSTSLVTASPAAAALPVAASGAYYSFYQKGVHNESSVISEAQRASMVARGSEDLINKADSVKGNFQDSDYGVDAKTRLQGLKDPTANDPTPKFNDLVSGCRGAEAVEAAYAADAVEAAEASEEADAVEALFCQAEAEKTTSTSSTKQSSLKAAASTGSATENCTAHVLMPPRFEEHCTAHVCMSPGIEDMPPHLRAKAELPSVHQSCSSSATAINMKPGSGIVPEPAYEASLSSRLSSAPPPHEQIELPLPVKDNVLPLPMTPHLLAPSPCLTPPMEEELEPADVDGRDYDPPEHVGRGDDDHLEPADAGGRDDDPPEHMLPPHLRSTSPHDDNMAQDLPFPTLILHSPDEAAHNPLQHKSQVESQPSSHLISQSLMLPLPPSAGLNLVLEGIKASEGSGLEGMKGSEGKGLEGKGSEAPEPLRSSYEEGNNARQAMCKEGFSFHVPDSADNLSSAPLLVGAVAGWLTQGMSTSHDDVANTNAAALALNKESLLLAPASTSERRDSHSSKMADILESRVSHSSKMADLPESRDSHSSKVADLPESRASHSSKMADILESIHQLPAPWDLQTLPSLQKVPAPDGVPLSLSTHMCLSASAVASTGTRVPPDAAAPPVGAHLPPGAAAPPVGAHLPPGAAAPPAGASLPPGATAPPAGASLPPGAAAPPAGAPLPPPGAAAPPAGAPLPPPGATAPPARAPLPPPGAAAPPRLLSSGALTTVLEGLLPQAPCNAKRLNAHFPGAEEHSSNLVPPNAGKHPQSMLPTNTLLPRATFALPPGAGIPSSGMLPPPTLSRSLSPCPVAVAPLLQAAPSSASDTPLLNVKPQHSRKGPQDDSHSFLQIPNAREMSGKGQQKDQGHALEHMQPSLSGPLQQEGVPLSQATTRTPPFSASQPPLSWLTSRPDPKHLKALIGRLDNKRDMASKLLASSMANDKVFSNLARLLDEFGPRNAASTSHGLLMEFGKLLGAKIPLSTSSTSSTTTTLCSSSGLEAGSLGHSDPSSQLFRFYDLSSAKSRGSTLLGSNSTAGAGSSKKLMPGMPGSHMEAVVACLSAAMGSVTTKIQKPESGELPLLKQLPLGKGSPCVNLHYDAVRSHVMQLAVHERPQQVAPAHERPQQVAPAHEGPQKGAPAADSKSLRSVRVPSEPHSHQLQSHLCYGFTTALLQPVSRPMPLLSDSCETADSVPCSSGSGANNPDSHPAASAASSTIKGTSSFSASDTAGAQSLTATGSSNVSNMQSSTSFWQHFCWQAGAWRLSIHINPKQAKSPSRRSYVSISCGPQALKMPQKLIGLPASYALQLCHALMAML</sequence>